<dbReference type="InterPro" id="IPR023485">
    <property type="entry name" value="Ptyr_pPase"/>
</dbReference>
<gene>
    <name evidence="5" type="ORF">CUN60_00885</name>
</gene>
<evidence type="ECO:0000256" key="2">
    <source>
        <dbReference type="ARBA" id="ARBA00051722"/>
    </source>
</evidence>
<dbReference type="Proteomes" id="UP000236655">
    <property type="component" value="Chromosome"/>
</dbReference>
<reference evidence="6" key="1">
    <citation type="submission" date="2017-11" db="EMBL/GenBank/DDBJ databases">
        <authorList>
            <person name="Chan K.G."/>
            <person name="Lee L.S."/>
        </authorList>
    </citation>
    <scope>NUCLEOTIDE SEQUENCE [LARGE SCALE GENOMIC DNA]</scope>
    <source>
        <strain evidence="6">DSM 100970</strain>
    </source>
</reference>
<feature type="chain" id="PRO_5014359373" description="protein-tyrosine-phosphatase" evidence="3">
    <location>
        <begin position="24"/>
        <end position="184"/>
    </location>
</feature>
<evidence type="ECO:0000313" key="6">
    <source>
        <dbReference type="Proteomes" id="UP000236655"/>
    </source>
</evidence>
<dbReference type="SMART" id="SM00226">
    <property type="entry name" value="LMWPc"/>
    <property type="match status" value="1"/>
</dbReference>
<dbReference type="PANTHER" id="PTHR11717">
    <property type="entry name" value="LOW MOLECULAR WEIGHT PROTEIN TYROSINE PHOSPHATASE"/>
    <property type="match status" value="1"/>
</dbReference>
<organism evidence="5 6">
    <name type="scientific">Aquella oligotrophica</name>
    <dbReference type="NCBI Taxonomy" id="2067065"/>
    <lineage>
        <taxon>Bacteria</taxon>
        <taxon>Pseudomonadati</taxon>
        <taxon>Pseudomonadota</taxon>
        <taxon>Betaproteobacteria</taxon>
        <taxon>Neisseriales</taxon>
        <taxon>Neisseriaceae</taxon>
        <taxon>Aquella</taxon>
    </lineage>
</organism>
<dbReference type="OrthoDB" id="9784339at2"/>
<dbReference type="GO" id="GO:0004725">
    <property type="term" value="F:protein tyrosine phosphatase activity"/>
    <property type="evidence" value="ECO:0007669"/>
    <property type="project" value="UniProtKB-EC"/>
</dbReference>
<keyword evidence="3" id="KW-0732">Signal</keyword>
<accession>A0A2I7N3W7</accession>
<dbReference type="SUPFAM" id="SSF52788">
    <property type="entry name" value="Phosphotyrosine protein phosphatases I"/>
    <property type="match status" value="1"/>
</dbReference>
<evidence type="ECO:0000256" key="3">
    <source>
        <dbReference type="SAM" id="SignalP"/>
    </source>
</evidence>
<evidence type="ECO:0000259" key="4">
    <source>
        <dbReference type="SMART" id="SM00226"/>
    </source>
</evidence>
<feature type="domain" description="Phosphotyrosine protein phosphatase I" evidence="4">
    <location>
        <begin position="29"/>
        <end position="173"/>
    </location>
</feature>
<dbReference type="InterPro" id="IPR050438">
    <property type="entry name" value="LMW_PTPase"/>
</dbReference>
<dbReference type="KEGG" id="nba:CUN60_00885"/>
<evidence type="ECO:0000313" key="5">
    <source>
        <dbReference type="EMBL" id="AUR50915.1"/>
    </source>
</evidence>
<dbReference type="PANTHER" id="PTHR11717:SF31">
    <property type="entry name" value="LOW MOLECULAR WEIGHT PROTEIN-TYROSINE-PHOSPHATASE ETP-RELATED"/>
    <property type="match status" value="1"/>
</dbReference>
<dbReference type="RefSeq" id="WP_102950215.1">
    <property type="nucleotide sequence ID" value="NZ_CP024847.1"/>
</dbReference>
<dbReference type="Pfam" id="PF01451">
    <property type="entry name" value="LMWPc"/>
    <property type="match status" value="1"/>
</dbReference>
<dbReference type="EMBL" id="CP024847">
    <property type="protein sequence ID" value="AUR50915.1"/>
    <property type="molecule type" value="Genomic_DNA"/>
</dbReference>
<dbReference type="AlphaFoldDB" id="A0A2I7N3W7"/>
<evidence type="ECO:0000256" key="1">
    <source>
        <dbReference type="ARBA" id="ARBA00013064"/>
    </source>
</evidence>
<dbReference type="Gene3D" id="3.40.50.2300">
    <property type="match status" value="1"/>
</dbReference>
<keyword evidence="6" id="KW-1185">Reference proteome</keyword>
<comment type="catalytic activity">
    <reaction evidence="2">
        <text>O-phospho-L-tyrosyl-[protein] + H2O = L-tyrosyl-[protein] + phosphate</text>
        <dbReference type="Rhea" id="RHEA:10684"/>
        <dbReference type="Rhea" id="RHEA-COMP:10136"/>
        <dbReference type="Rhea" id="RHEA-COMP:20101"/>
        <dbReference type="ChEBI" id="CHEBI:15377"/>
        <dbReference type="ChEBI" id="CHEBI:43474"/>
        <dbReference type="ChEBI" id="CHEBI:46858"/>
        <dbReference type="ChEBI" id="CHEBI:61978"/>
        <dbReference type="EC" id="3.1.3.48"/>
    </reaction>
</comment>
<name>A0A2I7N3W7_9NEIS</name>
<proteinExistence type="predicted"/>
<dbReference type="InterPro" id="IPR036196">
    <property type="entry name" value="Ptyr_pPase_sf"/>
</dbReference>
<dbReference type="EC" id="3.1.3.48" evidence="1"/>
<sequence length="184" mass="20395">MTKASRLLTLLAISLSYFSSSFAATTDTNKILFVCGGNTGRSPMAEYLANDYFHFAKNGYIADSRGANVNPKELTPESYAIVAMKELGIKDISNHRATPVTKTDIDSAKLVLVMTEAHKEKLLKIDPTAKNIYLLSECATGKKEDVADAYGHDLKFYENTRNTIARYIELIQKNKMQCVGSKIK</sequence>
<protein>
    <recommendedName>
        <fullName evidence="1">protein-tyrosine-phosphatase</fullName>
        <ecNumber evidence="1">3.1.3.48</ecNumber>
    </recommendedName>
</protein>
<feature type="signal peptide" evidence="3">
    <location>
        <begin position="1"/>
        <end position="23"/>
    </location>
</feature>